<keyword evidence="4 6" id="KW-1133">Transmembrane helix</keyword>
<comment type="caution">
    <text evidence="7">The sequence shown here is derived from an EMBL/GenBank/DDBJ whole genome shotgun (WGS) entry which is preliminary data.</text>
</comment>
<dbReference type="EMBL" id="JACFXV010000053">
    <property type="protein sequence ID" value="MBA5777840.1"/>
    <property type="molecule type" value="Genomic_DNA"/>
</dbReference>
<evidence type="ECO:0000256" key="4">
    <source>
        <dbReference type="ARBA" id="ARBA00022989"/>
    </source>
</evidence>
<dbReference type="PIRSF" id="PIRSF006324">
    <property type="entry name" value="LeuE"/>
    <property type="match status" value="1"/>
</dbReference>
<feature type="transmembrane region" description="Helical" evidence="6">
    <location>
        <begin position="71"/>
        <end position="91"/>
    </location>
</feature>
<dbReference type="RefSeq" id="WP_182165578.1">
    <property type="nucleotide sequence ID" value="NZ_JACFXV010000053.1"/>
</dbReference>
<dbReference type="PANTHER" id="PTHR30086:SF20">
    <property type="entry name" value="ARGININE EXPORTER PROTEIN ARGO-RELATED"/>
    <property type="match status" value="1"/>
</dbReference>
<organism evidence="7 8">
    <name type="scientific">Stappia albiluteola</name>
    <dbReference type="NCBI Taxonomy" id="2758565"/>
    <lineage>
        <taxon>Bacteria</taxon>
        <taxon>Pseudomonadati</taxon>
        <taxon>Pseudomonadota</taxon>
        <taxon>Alphaproteobacteria</taxon>
        <taxon>Hyphomicrobiales</taxon>
        <taxon>Stappiaceae</taxon>
        <taxon>Stappia</taxon>
    </lineage>
</organism>
<comment type="subcellular location">
    <subcellularLocation>
        <location evidence="1">Cell membrane</location>
        <topology evidence="1">Multi-pass membrane protein</topology>
    </subcellularLocation>
</comment>
<feature type="transmembrane region" description="Helical" evidence="6">
    <location>
        <begin position="6"/>
        <end position="32"/>
    </location>
</feature>
<dbReference type="InterPro" id="IPR001123">
    <property type="entry name" value="LeuE-type"/>
</dbReference>
<dbReference type="GO" id="GO:0015171">
    <property type="term" value="F:amino acid transmembrane transporter activity"/>
    <property type="evidence" value="ECO:0007669"/>
    <property type="project" value="TreeGrafter"/>
</dbReference>
<dbReference type="AlphaFoldDB" id="A0A839ADI9"/>
<sequence length="208" mass="21786">MTLELYLAYVVATLVVLAIPGPTVMLVVSYALAQGRRSAAASVAGVGLGDAVAAFASLAGLGAILATSATLFSVLKWIGAAYLVYLGVKLWRSRPQALETMETKTATGRKVFLHTFVVTALNPKGIAFFIAFLPHFIAESAPLLPQLLLLGSTFVVLGIVNAALYALTAASVRERVRRPSTLRLMNRLGGGVLVMAGIMTATLRKAAG</sequence>
<dbReference type="GO" id="GO:0005886">
    <property type="term" value="C:plasma membrane"/>
    <property type="evidence" value="ECO:0007669"/>
    <property type="project" value="UniProtKB-SubCell"/>
</dbReference>
<evidence type="ECO:0000256" key="2">
    <source>
        <dbReference type="ARBA" id="ARBA00022475"/>
    </source>
</evidence>
<keyword evidence="8" id="KW-1185">Reference proteome</keyword>
<evidence type="ECO:0000256" key="1">
    <source>
        <dbReference type="ARBA" id="ARBA00004651"/>
    </source>
</evidence>
<accession>A0A839ADI9</accession>
<evidence type="ECO:0000313" key="7">
    <source>
        <dbReference type="EMBL" id="MBA5777840.1"/>
    </source>
</evidence>
<feature type="transmembrane region" description="Helical" evidence="6">
    <location>
        <begin position="188"/>
        <end position="207"/>
    </location>
</feature>
<keyword evidence="5 6" id="KW-0472">Membrane</keyword>
<evidence type="ECO:0000256" key="3">
    <source>
        <dbReference type="ARBA" id="ARBA00022692"/>
    </source>
</evidence>
<keyword evidence="2" id="KW-1003">Cell membrane</keyword>
<gene>
    <name evidence="7" type="ORF">H2509_11970</name>
</gene>
<protein>
    <submittedName>
        <fullName evidence="7">LysE family translocator</fullName>
    </submittedName>
</protein>
<dbReference type="PANTHER" id="PTHR30086">
    <property type="entry name" value="ARGININE EXPORTER PROTEIN ARGO"/>
    <property type="match status" value="1"/>
</dbReference>
<reference evidence="7 8" key="1">
    <citation type="submission" date="2020-07" db="EMBL/GenBank/DDBJ databases">
        <title>Stappia sp., F7233, whole genome shotgun sequencing project.</title>
        <authorList>
            <person name="Jiang S."/>
            <person name="Liu Z.W."/>
            <person name="Du Z.J."/>
        </authorList>
    </citation>
    <scope>NUCLEOTIDE SEQUENCE [LARGE SCALE GENOMIC DNA]</scope>
    <source>
        <strain evidence="7 8">F7233</strain>
    </source>
</reference>
<keyword evidence="3 6" id="KW-0812">Transmembrane</keyword>
<feature type="transmembrane region" description="Helical" evidence="6">
    <location>
        <begin position="111"/>
        <end position="137"/>
    </location>
</feature>
<name>A0A839ADI9_9HYPH</name>
<evidence type="ECO:0000313" key="8">
    <source>
        <dbReference type="Proteomes" id="UP000541109"/>
    </source>
</evidence>
<feature type="transmembrane region" description="Helical" evidence="6">
    <location>
        <begin position="39"/>
        <end position="65"/>
    </location>
</feature>
<evidence type="ECO:0000256" key="6">
    <source>
        <dbReference type="SAM" id="Phobius"/>
    </source>
</evidence>
<dbReference type="Pfam" id="PF01810">
    <property type="entry name" value="LysE"/>
    <property type="match status" value="1"/>
</dbReference>
<evidence type="ECO:0000256" key="5">
    <source>
        <dbReference type="ARBA" id="ARBA00023136"/>
    </source>
</evidence>
<dbReference type="Proteomes" id="UP000541109">
    <property type="component" value="Unassembled WGS sequence"/>
</dbReference>
<proteinExistence type="predicted"/>
<feature type="transmembrane region" description="Helical" evidence="6">
    <location>
        <begin position="143"/>
        <end position="167"/>
    </location>
</feature>